<evidence type="ECO:0000256" key="1">
    <source>
        <dbReference type="SAM" id="Phobius"/>
    </source>
</evidence>
<keyword evidence="1" id="KW-1133">Transmembrane helix</keyword>
<protein>
    <recommendedName>
        <fullName evidence="3">Transmembrane protein (PGPGW)</fullName>
    </recommendedName>
</protein>
<dbReference type="AlphaFoldDB" id="A0A3B0V763"/>
<keyword evidence="1" id="KW-0472">Membrane</keyword>
<reference evidence="2" key="1">
    <citation type="submission" date="2018-06" db="EMBL/GenBank/DDBJ databases">
        <authorList>
            <person name="Zhirakovskaya E."/>
        </authorList>
    </citation>
    <scope>NUCLEOTIDE SEQUENCE</scope>
</reference>
<gene>
    <name evidence="2" type="ORF">MNBD_DELTA03-1353</name>
</gene>
<dbReference type="InterPro" id="IPR019099">
    <property type="entry name" value="Uncharacterised_PGPGW_TM"/>
</dbReference>
<feature type="transmembrane region" description="Helical" evidence="1">
    <location>
        <begin position="76"/>
        <end position="93"/>
    </location>
</feature>
<name>A0A3B0V763_9ZZZZ</name>
<sequence>MAHKYLLWLAAFSLVSFIGSLIIVPILLVRIPVDYFVAETDRSSRLSGLQVLGRIIKNIAGIILLGAGILMLFLPGQGLLTIVIALSLLDFPGKRRLELRLIRQPRVYKTINWLRQKYKRPPLIIP</sequence>
<keyword evidence="1" id="KW-0812">Transmembrane</keyword>
<proteinExistence type="predicted"/>
<organism evidence="2">
    <name type="scientific">hydrothermal vent metagenome</name>
    <dbReference type="NCBI Taxonomy" id="652676"/>
    <lineage>
        <taxon>unclassified sequences</taxon>
        <taxon>metagenomes</taxon>
        <taxon>ecological metagenomes</taxon>
    </lineage>
</organism>
<dbReference type="EMBL" id="UOEX01000009">
    <property type="protein sequence ID" value="VAW32689.1"/>
    <property type="molecule type" value="Genomic_DNA"/>
</dbReference>
<dbReference type="Pfam" id="PF09656">
    <property type="entry name" value="PGPGW"/>
    <property type="match status" value="1"/>
</dbReference>
<accession>A0A3B0V763</accession>
<evidence type="ECO:0000313" key="2">
    <source>
        <dbReference type="EMBL" id="VAW32689.1"/>
    </source>
</evidence>
<feature type="transmembrane region" description="Helical" evidence="1">
    <location>
        <begin position="6"/>
        <end position="31"/>
    </location>
</feature>
<evidence type="ECO:0008006" key="3">
    <source>
        <dbReference type="Google" id="ProtNLM"/>
    </source>
</evidence>